<dbReference type="Proteomes" id="UP001498398">
    <property type="component" value="Unassembled WGS sequence"/>
</dbReference>
<evidence type="ECO:0000256" key="1">
    <source>
        <dbReference type="SAM" id="Phobius"/>
    </source>
</evidence>
<comment type="caution">
    <text evidence="2">The sequence shown here is derived from an EMBL/GenBank/DDBJ whole genome shotgun (WGS) entry which is preliminary data.</text>
</comment>
<feature type="transmembrane region" description="Helical" evidence="1">
    <location>
        <begin position="589"/>
        <end position="608"/>
    </location>
</feature>
<keyword evidence="1" id="KW-1133">Transmembrane helix</keyword>
<organism evidence="2 3">
    <name type="scientific">Marasmiellus scandens</name>
    <dbReference type="NCBI Taxonomy" id="2682957"/>
    <lineage>
        <taxon>Eukaryota</taxon>
        <taxon>Fungi</taxon>
        <taxon>Dikarya</taxon>
        <taxon>Basidiomycota</taxon>
        <taxon>Agaricomycotina</taxon>
        <taxon>Agaricomycetes</taxon>
        <taxon>Agaricomycetidae</taxon>
        <taxon>Agaricales</taxon>
        <taxon>Marasmiineae</taxon>
        <taxon>Omphalotaceae</taxon>
        <taxon>Marasmiellus</taxon>
    </lineage>
</organism>
<keyword evidence="1" id="KW-0472">Membrane</keyword>
<sequence length="689" mass="77828">MPHDNLRVRTTEFITNQICDVYEHMDIFKSLGELNYNHLVMHLDSAAHTRSQYEAQIDLVNSRVEDYALNFEQDIQEINAMHFDSSRSQPNSKISNLLAQMTEQTNILDRIWIDLLDVKFLSVASSRVRHNTDLRTFKFTCHGMRFQTVASFMLYEEIFSTSVEESSSARRLHQHVLSLDLGKIPFPFNSNSYLLKDSPTSGVHLSRHNTILPNEPTMQSYHELNTTLLRNSDVALFTNDIQRHSFTESERNGAETPIVPNADLGDPFGRGLSQEPFLISVSGKSAETEPEEGYGAYCVQSFFLDKPVAVSHDSFDILSSFTYWNRVEKNEDFKSIASSTSRELSVDTEISTISDDFSCDVENLASTATSVQPSVAEGCNGDTVCLDPEAPCHIGAYVPVGPAIPADGVQESLHLELGSQQLTTASQEDPKTAIAPEFKLTCFGSERHHRDDIEFQTLRRNTPALFVNIKQAHSAEPSNDQGRKIKSDTLDVASPFNTGLRNEDDSVPTASQDRDVDINADLPASQVEIWRNRDVRDGDVHHMLYVIQAQQVIRLPLTYLLNSALPNARDAVVGAMLLVSFGIAERGTVFMAFINVIIFLAPKVLLIMGRSVGVPPRYENTCQEIRTLVASKHKNLWFITIGTLSIFFVWLSFTREDFEQSEDTNPWYNGRFHEKMKEAKHREWMRSHY</sequence>
<accession>A0ABR1ILA7</accession>
<feature type="transmembrane region" description="Helical" evidence="1">
    <location>
        <begin position="636"/>
        <end position="653"/>
    </location>
</feature>
<reference evidence="2 3" key="1">
    <citation type="submission" date="2024-01" db="EMBL/GenBank/DDBJ databases">
        <title>A draft genome for the cacao thread blight pathogen Marasmiellus scandens.</title>
        <authorList>
            <person name="Baruah I.K."/>
            <person name="Leung J."/>
            <person name="Bukari Y."/>
            <person name="Amoako-Attah I."/>
            <person name="Meinhardt L.W."/>
            <person name="Bailey B.A."/>
            <person name="Cohen S.P."/>
        </authorList>
    </citation>
    <scope>NUCLEOTIDE SEQUENCE [LARGE SCALE GENOMIC DNA]</scope>
    <source>
        <strain evidence="2 3">GH-19</strain>
    </source>
</reference>
<protein>
    <submittedName>
        <fullName evidence="2">Uncharacterized protein</fullName>
    </submittedName>
</protein>
<evidence type="ECO:0000313" key="2">
    <source>
        <dbReference type="EMBL" id="KAK7434753.1"/>
    </source>
</evidence>
<evidence type="ECO:0000313" key="3">
    <source>
        <dbReference type="Proteomes" id="UP001498398"/>
    </source>
</evidence>
<proteinExistence type="predicted"/>
<name>A0ABR1ILA7_9AGAR</name>
<keyword evidence="1" id="KW-0812">Transmembrane</keyword>
<dbReference type="EMBL" id="JBANRG010000117">
    <property type="protein sequence ID" value="KAK7434753.1"/>
    <property type="molecule type" value="Genomic_DNA"/>
</dbReference>
<keyword evidence="3" id="KW-1185">Reference proteome</keyword>
<gene>
    <name evidence="2" type="ORF">VKT23_020031</name>
</gene>